<protein>
    <submittedName>
        <fullName evidence="1">Uncharacterized protein</fullName>
    </submittedName>
</protein>
<evidence type="ECO:0000313" key="1">
    <source>
        <dbReference type="EMBL" id="MBO2029558.1"/>
    </source>
</evidence>
<name>A0A939SVQ4_KLEPN</name>
<gene>
    <name evidence="1" type="ORF">J4734_23305</name>
</gene>
<accession>A0A939SVQ4</accession>
<proteinExistence type="predicted"/>
<evidence type="ECO:0000313" key="2">
    <source>
        <dbReference type="Proteomes" id="UP000664620"/>
    </source>
</evidence>
<organism evidence="1 2">
    <name type="scientific">Klebsiella pneumoniae</name>
    <dbReference type="NCBI Taxonomy" id="573"/>
    <lineage>
        <taxon>Bacteria</taxon>
        <taxon>Pseudomonadati</taxon>
        <taxon>Pseudomonadota</taxon>
        <taxon>Gammaproteobacteria</taxon>
        <taxon>Enterobacterales</taxon>
        <taxon>Enterobacteriaceae</taxon>
        <taxon>Klebsiella/Raoultella group</taxon>
        <taxon>Klebsiella</taxon>
        <taxon>Klebsiella pneumoniae complex</taxon>
    </lineage>
</organism>
<dbReference type="Proteomes" id="UP000664620">
    <property type="component" value="Unassembled WGS sequence"/>
</dbReference>
<dbReference type="EMBL" id="JAGETO010000122">
    <property type="protein sequence ID" value="MBO2029558.1"/>
    <property type="molecule type" value="Genomic_DNA"/>
</dbReference>
<dbReference type="AlphaFoldDB" id="A0A939SVQ4"/>
<sequence>MLAQRRRAIAAGTEPLLCRAAADALPGLRCVRPAVKLPTSPAETAGVAASTSLRRSRRPGSPHGCGLRAVFARCLGPTRSLQG</sequence>
<comment type="caution">
    <text evidence="1">The sequence shown here is derived from an EMBL/GenBank/DDBJ whole genome shotgun (WGS) entry which is preliminary data.</text>
</comment>
<reference evidence="1" key="1">
    <citation type="submission" date="2021-03" db="EMBL/GenBank/DDBJ databases">
        <title>Molecular epidemiology and mechanisms of colistin and carbapenem resistance in Enterobacteriaceae from clinical isolates, the environment and porcine samples in Pretoria, South Africa.</title>
        <authorList>
            <person name="Bogoshi D."/>
            <person name="Mbelle N.M."/>
            <person name="Naidoo V."/>
            <person name="Osei Sekyere J."/>
        </authorList>
    </citation>
    <scope>NUCLEOTIDE SEQUENCE</scope>
    <source>
        <strain evidence="1">C034</strain>
    </source>
</reference>